<dbReference type="PATRIC" id="fig|999411.4.peg.2932"/>
<dbReference type="PANTHER" id="PTHR37299:SF1">
    <property type="entry name" value="STAGE 0 SPORULATION PROTEIN A HOMOLOG"/>
    <property type="match status" value="1"/>
</dbReference>
<evidence type="ECO:0000259" key="1">
    <source>
        <dbReference type="PROSITE" id="PS50930"/>
    </source>
</evidence>
<dbReference type="InterPro" id="IPR046947">
    <property type="entry name" value="LytR-like"/>
</dbReference>
<dbReference type="Gene3D" id="2.40.50.1020">
    <property type="entry name" value="LytTr DNA-binding domain"/>
    <property type="match status" value="1"/>
</dbReference>
<feature type="domain" description="HTH LytTR-type" evidence="1">
    <location>
        <begin position="122"/>
        <end position="193"/>
    </location>
</feature>
<dbReference type="InterPro" id="IPR007492">
    <property type="entry name" value="LytTR_DNA-bd_dom"/>
</dbReference>
<dbReference type="GO" id="GO:0003677">
    <property type="term" value="F:DNA binding"/>
    <property type="evidence" value="ECO:0007669"/>
    <property type="project" value="InterPro"/>
</dbReference>
<reference evidence="2 3" key="1">
    <citation type="submission" date="2013-01" db="EMBL/GenBank/DDBJ databases">
        <title>The Genome Sequence of Clostridium colicanis 209318.</title>
        <authorList>
            <consortium name="The Broad Institute Genome Sequencing Platform"/>
            <person name="Earl A."/>
            <person name="Ward D."/>
            <person name="Feldgarden M."/>
            <person name="Gevers D."/>
            <person name="Courvalin P."/>
            <person name="Lambert T."/>
            <person name="Walker B."/>
            <person name="Young S.K."/>
            <person name="Zeng Q."/>
            <person name="Gargeya S."/>
            <person name="Fitzgerald M."/>
            <person name="Haas B."/>
            <person name="Abouelleil A."/>
            <person name="Alvarado L."/>
            <person name="Arachchi H.M."/>
            <person name="Berlin A.M."/>
            <person name="Chapman S.B."/>
            <person name="Dewar J."/>
            <person name="Goldberg J."/>
            <person name="Griggs A."/>
            <person name="Gujja S."/>
            <person name="Hansen M."/>
            <person name="Howarth C."/>
            <person name="Imamovic A."/>
            <person name="Larimer J."/>
            <person name="McCowan C."/>
            <person name="Murphy C."/>
            <person name="Neiman D."/>
            <person name="Pearson M."/>
            <person name="Priest M."/>
            <person name="Roberts A."/>
            <person name="Saif S."/>
            <person name="Shea T."/>
            <person name="Sisk P."/>
            <person name="Sykes S."/>
            <person name="Wortman J."/>
            <person name="Nusbaum C."/>
            <person name="Birren B."/>
        </authorList>
    </citation>
    <scope>NUCLEOTIDE SEQUENCE [LARGE SCALE GENOMIC DNA]</scope>
    <source>
        <strain evidence="2 3">209318</strain>
    </source>
</reference>
<comment type="caution">
    <text evidence="2">The sequence shown here is derived from an EMBL/GenBank/DDBJ whole genome shotgun (WGS) entry which is preliminary data.</text>
</comment>
<dbReference type="AlphaFoldDB" id="N9WA22"/>
<dbReference type="HOGENOM" id="CLU_000445_14_2_9"/>
<dbReference type="RefSeq" id="WP_002599457.1">
    <property type="nucleotide sequence ID" value="NZ_KB850958.1"/>
</dbReference>
<dbReference type="eggNOG" id="COG3279">
    <property type="taxonomic scope" value="Bacteria"/>
</dbReference>
<name>N9WA22_9CLOT</name>
<dbReference type="GO" id="GO:0000156">
    <property type="term" value="F:phosphorelay response regulator activity"/>
    <property type="evidence" value="ECO:0007669"/>
    <property type="project" value="InterPro"/>
</dbReference>
<sequence>MIKFNLIIKSNNLKEHLQRKIEKLFDKEDFIIVEDINIQGAENEIEILFFELINENDVKDIKNIKEKLQNIGLIFCSEREELVFEVLNLHPIHFIRVNKLKEDLDRLKEVIKDYIDKKEYIITFQNGGLTLRLNAKNIIYIESYGHYLTIYSKTGEYRVREKLNSVLEKLNSKILIRAHKSYLVNPLFIEKIEASTLTLNNKVEIPIGRTFKSDLILEYSSIVR</sequence>
<proteinExistence type="predicted"/>
<dbReference type="PROSITE" id="PS50930">
    <property type="entry name" value="HTH_LYTTR"/>
    <property type="match status" value="1"/>
</dbReference>
<evidence type="ECO:0000313" key="2">
    <source>
        <dbReference type="EMBL" id="ENY99880.1"/>
    </source>
</evidence>
<dbReference type="EMBL" id="AGYT01000019">
    <property type="protein sequence ID" value="ENY99880.1"/>
    <property type="molecule type" value="Genomic_DNA"/>
</dbReference>
<dbReference type="Proteomes" id="UP000013097">
    <property type="component" value="Unassembled WGS sequence"/>
</dbReference>
<organism evidence="2 3">
    <name type="scientific">Clostridium thermobutyricum</name>
    <dbReference type="NCBI Taxonomy" id="29372"/>
    <lineage>
        <taxon>Bacteria</taxon>
        <taxon>Bacillati</taxon>
        <taxon>Bacillota</taxon>
        <taxon>Clostridia</taxon>
        <taxon>Eubacteriales</taxon>
        <taxon>Clostridiaceae</taxon>
        <taxon>Clostridium</taxon>
    </lineage>
</organism>
<gene>
    <name evidence="2" type="ORF">HMPREF1092_03017</name>
</gene>
<dbReference type="Pfam" id="PF04397">
    <property type="entry name" value="LytTR"/>
    <property type="match status" value="1"/>
</dbReference>
<keyword evidence="3" id="KW-1185">Reference proteome</keyword>
<dbReference type="PANTHER" id="PTHR37299">
    <property type="entry name" value="TRANSCRIPTIONAL REGULATOR-RELATED"/>
    <property type="match status" value="1"/>
</dbReference>
<accession>N9WA22</accession>
<dbReference type="SMART" id="SM00850">
    <property type="entry name" value="LytTR"/>
    <property type="match status" value="1"/>
</dbReference>
<protein>
    <recommendedName>
        <fullName evidence="1">HTH LytTR-type domain-containing protein</fullName>
    </recommendedName>
</protein>
<evidence type="ECO:0000313" key="3">
    <source>
        <dbReference type="Proteomes" id="UP000013097"/>
    </source>
</evidence>